<comment type="caution">
    <text evidence="2">The sequence shown here is derived from an EMBL/GenBank/DDBJ whole genome shotgun (WGS) entry which is preliminary data.</text>
</comment>
<name>A0A418IFW0_9STAP</name>
<evidence type="ECO:0008006" key="4">
    <source>
        <dbReference type="Google" id="ProtNLM"/>
    </source>
</evidence>
<protein>
    <recommendedName>
        <fullName evidence="4">Lipoprotein</fullName>
    </recommendedName>
</protein>
<evidence type="ECO:0000313" key="3">
    <source>
        <dbReference type="Proteomes" id="UP000286317"/>
    </source>
</evidence>
<feature type="chain" id="PRO_5038667151" description="Lipoprotein" evidence="1">
    <location>
        <begin position="30"/>
        <end position="244"/>
    </location>
</feature>
<evidence type="ECO:0000256" key="1">
    <source>
        <dbReference type="SAM" id="SignalP"/>
    </source>
</evidence>
<dbReference type="RefSeq" id="WP_119585295.1">
    <property type="nucleotide sequence ID" value="NZ_CP150685.1"/>
</dbReference>
<reference evidence="2 3" key="1">
    <citation type="journal article" date="2016" name="Front. Microbiol.">
        <title>Comprehensive Phylogenetic Analysis of Bovine Non-aureus Staphylococci Species Based on Whole-Genome Sequencing.</title>
        <authorList>
            <person name="Naushad S."/>
            <person name="Barkema H.W."/>
            <person name="Luby C."/>
            <person name="Condas L.A."/>
            <person name="Nobrega D.B."/>
            <person name="Carson D.A."/>
            <person name="De Buck J."/>
        </authorList>
    </citation>
    <scope>NUCLEOTIDE SEQUENCE [LARGE SCALE GENOMIC DNA]</scope>
    <source>
        <strain evidence="2 3">SNUC 4554</strain>
    </source>
</reference>
<keyword evidence="1" id="KW-0732">Signal</keyword>
<gene>
    <name evidence="2" type="ORF">BU112_06840</name>
</gene>
<dbReference type="OrthoDB" id="2410607at2"/>
<dbReference type="EMBL" id="QXUF01000038">
    <property type="protein sequence ID" value="RIN01083.1"/>
    <property type="molecule type" value="Genomic_DNA"/>
</dbReference>
<dbReference type="PROSITE" id="PS51257">
    <property type="entry name" value="PROKAR_LIPOPROTEIN"/>
    <property type="match status" value="1"/>
</dbReference>
<keyword evidence="3" id="KW-1185">Reference proteome</keyword>
<dbReference type="AlphaFoldDB" id="A0A418IFW0"/>
<proteinExistence type="predicted"/>
<accession>A0A418IFW0</accession>
<feature type="signal peptide" evidence="1">
    <location>
        <begin position="1"/>
        <end position="29"/>
    </location>
</feature>
<evidence type="ECO:0000313" key="2">
    <source>
        <dbReference type="EMBL" id="RIN01083.1"/>
    </source>
</evidence>
<organism evidence="2 3">
    <name type="scientific">Staphylococcus shinii</name>
    <dbReference type="NCBI Taxonomy" id="2912228"/>
    <lineage>
        <taxon>Bacteria</taxon>
        <taxon>Bacillati</taxon>
        <taxon>Bacillota</taxon>
        <taxon>Bacilli</taxon>
        <taxon>Bacillales</taxon>
        <taxon>Staphylococcaceae</taxon>
        <taxon>Staphylococcus</taxon>
    </lineage>
</organism>
<sequence length="244" mass="27707">MKNLILTIMAFLLACCLAFLLFIATNQQALGKVHETISSFSVVDEIAEAKDITKEKSENPINAATEKETHKEPYNAKNYKPIAKLTTHDLKNDEIGKANLPSFSNSLQKAQTLVNKDNNASNAYNDYGIDTTCQGVHYYIFTFENKSKPNTYYRVTVDEYNKASVFDKSYQIKQQNDKPNISPQESEVIAQKYAIDELGENAVLKDVKESKDGMFYTFHEYKTERDYKVVVNKTGDVIRQPALD</sequence>
<dbReference type="Proteomes" id="UP000286317">
    <property type="component" value="Unassembled WGS sequence"/>
</dbReference>